<feature type="chain" id="PRO_5012054460" description="GLPGLI family protein" evidence="1">
    <location>
        <begin position="20"/>
        <end position="247"/>
    </location>
</feature>
<evidence type="ECO:0008006" key="4">
    <source>
        <dbReference type="Google" id="ProtNLM"/>
    </source>
</evidence>
<name>A0A1W2G8T0_REIFA</name>
<feature type="signal peptide" evidence="1">
    <location>
        <begin position="1"/>
        <end position="19"/>
    </location>
</feature>
<keyword evidence="3" id="KW-1185">Reference proteome</keyword>
<protein>
    <recommendedName>
        <fullName evidence="4">GLPGLI family protein</fullName>
    </recommendedName>
</protein>
<accession>A0A1W2G8T0</accession>
<sequence>MIKINLTLLVFLVVQASFAQVNESVTLNYFDISLSSEIYATVAPNATLENIANDMGSDVGGALGETIAEFPTTGNEKSDQLRNTVYTEIENLTYQAFSEQLKITIEPKEKLQGKISYFGHYPHLFKFKKVLKNAPGEDFYMSYQVDMYKGGMGVGAMGVQVGGKIKPTTVIRLAIADSKGKVVQEFEIKEKTDIVVGSTKTSVGNVEVGNGESPEDVSAKVLQVYQDALNVLIEEFQKKNKKAYKNA</sequence>
<keyword evidence="1" id="KW-0732">Signal</keyword>
<dbReference type="OrthoDB" id="9840925at2"/>
<dbReference type="RefSeq" id="WP_084371385.1">
    <property type="nucleotide sequence ID" value="NZ_FWYF01000001.1"/>
</dbReference>
<dbReference type="Proteomes" id="UP000192472">
    <property type="component" value="Unassembled WGS sequence"/>
</dbReference>
<proteinExistence type="predicted"/>
<reference evidence="2 3" key="1">
    <citation type="submission" date="2017-04" db="EMBL/GenBank/DDBJ databases">
        <authorList>
            <person name="Afonso C.L."/>
            <person name="Miller P.J."/>
            <person name="Scott M.A."/>
            <person name="Spackman E."/>
            <person name="Goraichik I."/>
            <person name="Dimitrov K.M."/>
            <person name="Suarez D.L."/>
            <person name="Swayne D.E."/>
        </authorList>
    </citation>
    <scope>NUCLEOTIDE SEQUENCE [LARGE SCALE GENOMIC DNA]</scope>
    <source>
        <strain evidence="2 3">DSM 26133</strain>
    </source>
</reference>
<evidence type="ECO:0000256" key="1">
    <source>
        <dbReference type="SAM" id="SignalP"/>
    </source>
</evidence>
<evidence type="ECO:0000313" key="3">
    <source>
        <dbReference type="Proteomes" id="UP000192472"/>
    </source>
</evidence>
<organism evidence="2 3">
    <name type="scientific">Reichenbachiella faecimaris</name>
    <dbReference type="NCBI Taxonomy" id="692418"/>
    <lineage>
        <taxon>Bacteria</taxon>
        <taxon>Pseudomonadati</taxon>
        <taxon>Bacteroidota</taxon>
        <taxon>Cytophagia</taxon>
        <taxon>Cytophagales</taxon>
        <taxon>Reichenbachiellaceae</taxon>
        <taxon>Reichenbachiella</taxon>
    </lineage>
</organism>
<gene>
    <name evidence="2" type="ORF">SAMN04488029_1089</name>
</gene>
<dbReference type="EMBL" id="FWYF01000001">
    <property type="protein sequence ID" value="SMD32738.1"/>
    <property type="molecule type" value="Genomic_DNA"/>
</dbReference>
<dbReference type="AlphaFoldDB" id="A0A1W2G8T0"/>
<evidence type="ECO:0000313" key="2">
    <source>
        <dbReference type="EMBL" id="SMD32738.1"/>
    </source>
</evidence>